<dbReference type="OMA" id="WIMSNIL"/>
<dbReference type="PROSITE" id="PS51126">
    <property type="entry name" value="DILUTE"/>
    <property type="match status" value="1"/>
</dbReference>
<feature type="region of interest" description="Disordered" evidence="2">
    <location>
        <begin position="146"/>
        <end position="316"/>
    </location>
</feature>
<dbReference type="InterPro" id="IPR019448">
    <property type="entry name" value="NT-C2"/>
</dbReference>
<dbReference type="InterPro" id="IPR052072">
    <property type="entry name" value="Vascular_dev_regulator"/>
</dbReference>
<reference evidence="5 6" key="1">
    <citation type="journal article" date="2019" name="Sci. Rep.">
        <title>Nanopore sequencing improves the draft genome of the human pathogenic amoeba Naegleria fowleri.</title>
        <authorList>
            <person name="Liechti N."/>
            <person name="Schurch N."/>
            <person name="Bruggmann R."/>
            <person name="Wittwer M."/>
        </authorList>
    </citation>
    <scope>NUCLEOTIDE SEQUENCE [LARGE SCALE GENOMIC DNA]</scope>
    <source>
        <strain evidence="5 6">ATCC 30894</strain>
    </source>
</reference>
<evidence type="ECO:0000256" key="1">
    <source>
        <dbReference type="SAM" id="Coils"/>
    </source>
</evidence>
<dbReference type="VEuPathDB" id="AmoebaDB:NF0059700"/>
<evidence type="ECO:0000256" key="2">
    <source>
        <dbReference type="SAM" id="MobiDB-lite"/>
    </source>
</evidence>
<feature type="compositionally biased region" description="Basic and acidic residues" evidence="2">
    <location>
        <begin position="366"/>
        <end position="375"/>
    </location>
</feature>
<feature type="domain" description="C2 NT-type" evidence="4">
    <location>
        <begin position="3"/>
        <end position="142"/>
    </location>
</feature>
<evidence type="ECO:0000259" key="4">
    <source>
        <dbReference type="PROSITE" id="PS51840"/>
    </source>
</evidence>
<feature type="coiled-coil region" evidence="1">
    <location>
        <begin position="377"/>
        <end position="411"/>
    </location>
</feature>
<dbReference type="AlphaFoldDB" id="A0A6A5CH62"/>
<sequence length="834" mass="95369">MQAIFKRKKIAKFNFRITVQHLMKLPKSGIILYITWKRGKKHKGETKKAFVKDKTAVWEEEIQFKGTLFKNSKGKYKKKFLELYIHEVVRDKKKGEIGHISINLADFSSLQMEPHSEIRTFTVPLWGGSSNGELKVKIESEPRLKSGADDLTSLSENTTMTDATEDSEYDNTKRKGFRSSKFNKTGDDDEYNEDDDHFGETYDDDEEFGEQNFDEDHYHDDDLRSGGSNQSQNHYDDAEIPSSQQSKKSSVKQSHDSLDDLDDEVSGRSSSNVKEDSEDEQPVKKPVIKSLAGISAAERRNALNKNNNRKKQNLSLTSEVDSDAFLKNLEKTNQTIQERTKRNEKINSGLNVTSPRNTMSEESMTGDEHSSGDEARLAEVQKQIKQEQLEKKAMQEKLERLQREANERALIDYVIINKSPQFEKEIAVSAPILYKCLKHWDSFTPANNQVLSKITKALQQVVQKNENNQTNQCYWLSVILSLLTLLQTDFPVSRSQEHGIQIDLLKRVESSAINAGKGVMDDVLPPKENVMDVKEMLQTVYQVLDTDKQHKNTLIINFGDSTTNEDDFSFDSPVSQFKNELLTLVNKIFIQYYQDVIRQLLPFLFEALFGKHGQMSQTSSPMKIVKLFENFYKLFQDNYISKTFTEQFFAHVFYFINCFGFNAILSGSRRYCNMGSAIMLKMCVSQLEQWADEKKFGLGSTKSIKRGLLPIVGLVYLRQSSDVMIMNKASLVDATTRQEVCPVLSATQLRKVLESYQKDDFDPDVVPQAVLKSLPAVDKNKPAKYLLDSTAIFKPDLENLSQDSSSLNIMSDSIFQNKVPKELREEEDFAFLLQ</sequence>
<protein>
    <recommendedName>
        <fullName evidence="7">C2 NT-type domain-containing protein</fullName>
    </recommendedName>
</protein>
<dbReference type="InterPro" id="IPR002710">
    <property type="entry name" value="Dilute_dom"/>
</dbReference>
<dbReference type="VEuPathDB" id="AmoebaDB:FDP41_000527"/>
<evidence type="ECO:0000259" key="3">
    <source>
        <dbReference type="PROSITE" id="PS51126"/>
    </source>
</evidence>
<evidence type="ECO:0008006" key="7">
    <source>
        <dbReference type="Google" id="ProtNLM"/>
    </source>
</evidence>
<evidence type="ECO:0000313" key="5">
    <source>
        <dbReference type="EMBL" id="KAF0984628.1"/>
    </source>
</evidence>
<dbReference type="PANTHER" id="PTHR16027">
    <property type="entry name" value="DILUTE DOMAIN-CONTAINING PROTEIN YPR089W"/>
    <property type="match status" value="1"/>
</dbReference>
<dbReference type="OrthoDB" id="20172at2759"/>
<dbReference type="GeneID" id="68107745"/>
<comment type="caution">
    <text evidence="5">The sequence shown here is derived from an EMBL/GenBank/DDBJ whole genome shotgun (WGS) entry which is preliminary data.</text>
</comment>
<feature type="domain" description="Dilute" evidence="3">
    <location>
        <begin position="452"/>
        <end position="779"/>
    </location>
</feature>
<dbReference type="Proteomes" id="UP000444721">
    <property type="component" value="Unassembled WGS sequence"/>
</dbReference>
<feature type="compositionally biased region" description="Low complexity" evidence="2">
    <location>
        <begin position="242"/>
        <end position="252"/>
    </location>
</feature>
<feature type="compositionally biased region" description="Polar residues" evidence="2">
    <location>
        <begin position="348"/>
        <end position="363"/>
    </location>
</feature>
<feature type="compositionally biased region" description="Acidic residues" evidence="2">
    <location>
        <begin position="187"/>
        <end position="213"/>
    </location>
</feature>
<dbReference type="SMART" id="SM01132">
    <property type="entry name" value="DIL"/>
    <property type="match status" value="1"/>
</dbReference>
<evidence type="ECO:0000313" key="6">
    <source>
        <dbReference type="Proteomes" id="UP000444721"/>
    </source>
</evidence>
<feature type="region of interest" description="Disordered" evidence="2">
    <location>
        <begin position="348"/>
        <end position="375"/>
    </location>
</feature>
<gene>
    <name evidence="5" type="ORF">FDP41_000527</name>
</gene>
<dbReference type="RefSeq" id="XP_044569341.1">
    <property type="nucleotide sequence ID" value="XM_044708776.1"/>
</dbReference>
<dbReference type="PROSITE" id="PS51840">
    <property type="entry name" value="C2_NT"/>
    <property type="match status" value="1"/>
</dbReference>
<dbReference type="VEuPathDB" id="AmoebaDB:NfTy_001820"/>
<dbReference type="Pfam" id="PF01843">
    <property type="entry name" value="DIL"/>
    <property type="match status" value="1"/>
</dbReference>
<proteinExistence type="predicted"/>
<feature type="compositionally biased region" description="Basic and acidic residues" evidence="2">
    <location>
        <begin position="214"/>
        <end position="224"/>
    </location>
</feature>
<feature type="compositionally biased region" description="Polar residues" evidence="2">
    <location>
        <begin position="152"/>
        <end position="162"/>
    </location>
</feature>
<name>A0A6A5CH62_NAEFO</name>
<dbReference type="EMBL" id="VFQX01000002">
    <property type="protein sequence ID" value="KAF0984628.1"/>
    <property type="molecule type" value="Genomic_DNA"/>
</dbReference>
<dbReference type="PANTHER" id="PTHR16027:SF6">
    <property type="entry name" value="DILUTE DOMAIN-CONTAINING PROTEIN"/>
    <property type="match status" value="1"/>
</dbReference>
<dbReference type="GO" id="GO:0051020">
    <property type="term" value="F:GTPase binding"/>
    <property type="evidence" value="ECO:0007669"/>
    <property type="project" value="TreeGrafter"/>
</dbReference>
<organism evidence="5 6">
    <name type="scientific">Naegleria fowleri</name>
    <name type="common">Brain eating amoeba</name>
    <dbReference type="NCBI Taxonomy" id="5763"/>
    <lineage>
        <taxon>Eukaryota</taxon>
        <taxon>Discoba</taxon>
        <taxon>Heterolobosea</taxon>
        <taxon>Tetramitia</taxon>
        <taxon>Eutetramitia</taxon>
        <taxon>Vahlkampfiidae</taxon>
        <taxon>Naegleria</taxon>
    </lineage>
</organism>
<keyword evidence="1" id="KW-0175">Coiled coil</keyword>
<keyword evidence="6" id="KW-1185">Reference proteome</keyword>
<dbReference type="Pfam" id="PF10358">
    <property type="entry name" value="NT-C2"/>
    <property type="match status" value="1"/>
</dbReference>
<accession>A0A6A5CH62</accession>